<reference evidence="2 3" key="1">
    <citation type="submission" date="2018-08" db="EMBL/GenBank/DDBJ databases">
        <title>Linezolid Resistance in Mycobacterium abscessus: MIC Distribution and Comprehensive Investigation of Resistance Mechanisms.</title>
        <authorList>
            <person name="Ye M."/>
            <person name="Xu L."/>
            <person name="Zou Y."/>
            <person name="Li B."/>
            <person name="Guo Q."/>
            <person name="Zhang Y."/>
            <person name="Zhan M."/>
            <person name="Xu B."/>
            <person name="Yu F."/>
            <person name="Zhang Z."/>
            <person name="Chu H."/>
        </authorList>
    </citation>
    <scope>NUCLEOTIDE SEQUENCE [LARGE SCALE GENOMIC DNA]</scope>
    <source>
        <strain evidence="2 3">G143</strain>
    </source>
</reference>
<dbReference type="Proteomes" id="UP000284557">
    <property type="component" value="Unassembled WGS sequence"/>
</dbReference>
<evidence type="ECO:0000313" key="3">
    <source>
        <dbReference type="Proteomes" id="UP000284557"/>
    </source>
</evidence>
<comment type="caution">
    <text evidence="2">The sequence shown here is derived from an EMBL/GenBank/DDBJ whole genome shotgun (WGS) entry which is preliminary data.</text>
</comment>
<proteinExistence type="predicted"/>
<dbReference type="EMBL" id="QXBN01000012">
    <property type="protein sequence ID" value="RIT36748.1"/>
    <property type="molecule type" value="Genomic_DNA"/>
</dbReference>
<name>A0ABD7HM48_9MYCO</name>
<dbReference type="AlphaFoldDB" id="A0ABD7HM48"/>
<organism evidence="2 3">
    <name type="scientific">Mycobacteroides abscessus</name>
    <dbReference type="NCBI Taxonomy" id="36809"/>
    <lineage>
        <taxon>Bacteria</taxon>
        <taxon>Bacillati</taxon>
        <taxon>Actinomycetota</taxon>
        <taxon>Actinomycetes</taxon>
        <taxon>Mycobacteriales</taxon>
        <taxon>Mycobacteriaceae</taxon>
        <taxon>Mycobacteroides</taxon>
    </lineage>
</organism>
<dbReference type="RefSeq" id="WP_119596405.1">
    <property type="nucleotide sequence ID" value="NZ_QXBN01000012.1"/>
</dbReference>
<gene>
    <name evidence="2" type="ORF">D2E76_15930</name>
</gene>
<protein>
    <submittedName>
        <fullName evidence="2">Uncharacterized protein</fullName>
    </submittedName>
</protein>
<feature type="region of interest" description="Disordered" evidence="1">
    <location>
        <begin position="133"/>
        <end position="177"/>
    </location>
</feature>
<accession>A0ABD7HM48</accession>
<evidence type="ECO:0000256" key="1">
    <source>
        <dbReference type="SAM" id="MobiDB-lite"/>
    </source>
</evidence>
<sequence length="177" mass="20086">MSARYEAEVYREDGWWKLQAPKIKGLLVQTRRIEEILERARIQIAEAISVTNPDDIDVVIVDVQIPGPAGAKPRHLLEEIPRVRTTQRQLEEEAVDVVRDFLAELTDPDGPYRVPVRDLGFLMQFTGARISQLARESKKRKPADKHTPSNVTAGKPLLPEGLEPRRPKTPKAAKRTR</sequence>
<evidence type="ECO:0000313" key="2">
    <source>
        <dbReference type="EMBL" id="RIT36748.1"/>
    </source>
</evidence>
<feature type="compositionally biased region" description="Basic residues" evidence="1">
    <location>
        <begin position="167"/>
        <end position="177"/>
    </location>
</feature>